<dbReference type="EMBL" id="JBHGVX010000009">
    <property type="protein sequence ID" value="KAL1792797.1"/>
    <property type="molecule type" value="Genomic_DNA"/>
</dbReference>
<proteinExistence type="predicted"/>
<keyword evidence="3" id="KW-1185">Reference proteome</keyword>
<feature type="compositionally biased region" description="Acidic residues" evidence="1">
    <location>
        <begin position="58"/>
        <end position="75"/>
    </location>
</feature>
<accession>A0ABR3U9K1</accession>
<sequence length="392" mass="44084">MDLPFGRQQTPPCSSLLTPPSTGGPQKRVRFSDIDDFNNKARRANAVNEGESPNAFFEEPETLDAETRDDSDDSESTPSANNTVPPSPAPVVSLMAKPTALEKHDTFASLALTINAPATTTTEPFRFMDLPISVRNQVYTHLLVVPGLICVRQKHTAFHDEKKAFLYTERREFLPGIAYALVHFHVDGHKTRFSLVGCTNINILRVNKEIFSEAKAILYGKNAFEIVRPTNELSPPPDFSVRLFPTGCQRLVTKLNIKIRTFYDLHWLLSGGYNVMKNYYRGLVSLTLILEMDSTSKGFGKTWARAGAEKWATYVQRLQVEMAKELVKKVKVQGTDIKIIPTWMNLRVLFSGEGYDEAMGTVVDLGGVQRVKQDEMRQGLTEVWELLKKRGK</sequence>
<feature type="region of interest" description="Disordered" evidence="1">
    <location>
        <begin position="1"/>
        <end position="90"/>
    </location>
</feature>
<gene>
    <name evidence="2" type="ORF">ACET3X_009304</name>
</gene>
<feature type="compositionally biased region" description="Basic and acidic residues" evidence="1">
    <location>
        <begin position="30"/>
        <end position="39"/>
    </location>
</feature>
<reference evidence="2 3" key="1">
    <citation type="submission" date="2024-09" db="EMBL/GenBank/DDBJ databases">
        <title>T2T genomes of carrot and Alternaria dauci and their utility for understanding host-pathogen interaction during carrot leaf blight disease.</title>
        <authorList>
            <person name="Liu W."/>
            <person name="Xu S."/>
            <person name="Ou C."/>
            <person name="Liu X."/>
            <person name="Zhuang F."/>
            <person name="Deng X.W."/>
        </authorList>
    </citation>
    <scope>NUCLEOTIDE SEQUENCE [LARGE SCALE GENOMIC DNA]</scope>
    <source>
        <strain evidence="2 3">A2016</strain>
    </source>
</reference>
<dbReference type="GeneID" id="96089626"/>
<dbReference type="RefSeq" id="XP_069303381.1">
    <property type="nucleotide sequence ID" value="XM_069455484.1"/>
</dbReference>
<evidence type="ECO:0000256" key="1">
    <source>
        <dbReference type="SAM" id="MobiDB-lite"/>
    </source>
</evidence>
<dbReference type="PANTHER" id="PTHR42085:SF7">
    <property type="entry name" value="F-BOX DOMAIN-CONTAINING PROTEIN"/>
    <property type="match status" value="1"/>
</dbReference>
<comment type="caution">
    <text evidence="2">The sequence shown here is derived from an EMBL/GenBank/DDBJ whole genome shotgun (WGS) entry which is preliminary data.</text>
</comment>
<feature type="compositionally biased region" description="Low complexity" evidence="1">
    <location>
        <begin position="10"/>
        <end position="21"/>
    </location>
</feature>
<organism evidence="2 3">
    <name type="scientific">Alternaria dauci</name>
    <dbReference type="NCBI Taxonomy" id="48095"/>
    <lineage>
        <taxon>Eukaryota</taxon>
        <taxon>Fungi</taxon>
        <taxon>Dikarya</taxon>
        <taxon>Ascomycota</taxon>
        <taxon>Pezizomycotina</taxon>
        <taxon>Dothideomycetes</taxon>
        <taxon>Pleosporomycetidae</taxon>
        <taxon>Pleosporales</taxon>
        <taxon>Pleosporineae</taxon>
        <taxon>Pleosporaceae</taxon>
        <taxon>Alternaria</taxon>
        <taxon>Alternaria sect. Porri</taxon>
    </lineage>
</organism>
<protein>
    <submittedName>
        <fullName evidence="2">Uncharacterized protein</fullName>
    </submittedName>
</protein>
<dbReference type="Proteomes" id="UP001578633">
    <property type="component" value="Chromosome 9"/>
</dbReference>
<evidence type="ECO:0000313" key="3">
    <source>
        <dbReference type="Proteomes" id="UP001578633"/>
    </source>
</evidence>
<name>A0ABR3U9K1_9PLEO</name>
<dbReference type="PANTHER" id="PTHR42085">
    <property type="entry name" value="F-BOX DOMAIN-CONTAINING PROTEIN"/>
    <property type="match status" value="1"/>
</dbReference>
<evidence type="ECO:0000313" key="2">
    <source>
        <dbReference type="EMBL" id="KAL1792797.1"/>
    </source>
</evidence>
<dbReference type="InterPro" id="IPR038883">
    <property type="entry name" value="AN11006-like"/>
</dbReference>